<keyword evidence="2" id="KW-1133">Transmembrane helix</keyword>
<dbReference type="EMBL" id="CP019893">
    <property type="protein sequence ID" value="ARS91151.1"/>
    <property type="molecule type" value="Genomic_DNA"/>
</dbReference>
<evidence type="ECO:0000259" key="5">
    <source>
        <dbReference type="Pfam" id="PF26438"/>
    </source>
</evidence>
<dbReference type="InterPro" id="IPR026870">
    <property type="entry name" value="Zinc_ribbon_dom"/>
</dbReference>
<evidence type="ECO:0000259" key="4">
    <source>
        <dbReference type="Pfam" id="PF26413"/>
    </source>
</evidence>
<dbReference type="Proteomes" id="UP000250088">
    <property type="component" value="Chromosome"/>
</dbReference>
<feature type="domain" description="DUF8108" evidence="6">
    <location>
        <begin position="154"/>
        <end position="210"/>
    </location>
</feature>
<name>A0A2Z2HVB8_9EURY</name>
<dbReference type="Pfam" id="PF26440">
    <property type="entry name" value="DUF8108_M"/>
    <property type="match status" value="1"/>
</dbReference>
<feature type="domain" description="DUF8108" evidence="4">
    <location>
        <begin position="216"/>
        <end position="283"/>
    </location>
</feature>
<gene>
    <name evidence="7" type="ORF">B1756_16405</name>
</gene>
<dbReference type="RefSeq" id="WP_086889520.1">
    <property type="nucleotide sequence ID" value="NZ_CP019893.1"/>
</dbReference>
<keyword evidence="8" id="KW-1185">Reference proteome</keyword>
<dbReference type="InterPro" id="IPR058962">
    <property type="entry name" value="DUF8108_N"/>
</dbReference>
<feature type="transmembrane region" description="Helical" evidence="2">
    <location>
        <begin position="163"/>
        <end position="182"/>
    </location>
</feature>
<proteinExistence type="predicted"/>
<keyword evidence="2" id="KW-0812">Transmembrane</keyword>
<protein>
    <submittedName>
        <fullName evidence="7">Uncharacterized protein</fullName>
    </submittedName>
</protein>
<sequence length="350" mass="36501">MGGLGGSNSRHQPRYCTACGASLEPGANYCSACGRAVSPSGSAARSAAGTGERRQADSTDSSSAVTDRDVLEYRIARATEAGWKLEGDYGDYAVMVRRTVGDLGTHALIAILTIWFTGGLANLAYAGYKYVGDAERVVLRADQPTRARSRGGTTRKSDPGRNALGWFVGIACFAMAGLFALMGVLGGILSVVLAIFVFLLGTFGVIALPPIQQRVRRRHSVTTNGRARTVDERAVSAPEEPCTTCSSPVDPGVERTYRESFCVLGFPLTTDEGRNHYCRGCANAEGVSDGTLESGHDVSGPNTRNGSVDDGAAGSPADTETGRDTDPATDVGADTASAEPGDTDLESESA</sequence>
<keyword evidence="2" id="KW-0472">Membrane</keyword>
<evidence type="ECO:0000259" key="6">
    <source>
        <dbReference type="Pfam" id="PF26440"/>
    </source>
</evidence>
<dbReference type="Pfam" id="PF13240">
    <property type="entry name" value="Zn_Ribbon_1"/>
    <property type="match status" value="1"/>
</dbReference>
<evidence type="ECO:0000313" key="8">
    <source>
        <dbReference type="Proteomes" id="UP000250088"/>
    </source>
</evidence>
<feature type="domain" description="DUF8108" evidence="5">
    <location>
        <begin position="67"/>
        <end position="139"/>
    </location>
</feature>
<dbReference type="GeneID" id="32895688"/>
<dbReference type="KEGG" id="naj:B1756_16405"/>
<dbReference type="InterPro" id="IPR058421">
    <property type="entry name" value="DUF8108_C"/>
</dbReference>
<evidence type="ECO:0000256" key="2">
    <source>
        <dbReference type="SAM" id="Phobius"/>
    </source>
</evidence>
<feature type="compositionally biased region" description="Acidic residues" evidence="1">
    <location>
        <begin position="341"/>
        <end position="350"/>
    </location>
</feature>
<feature type="region of interest" description="Disordered" evidence="1">
    <location>
        <begin position="44"/>
        <end position="64"/>
    </location>
</feature>
<evidence type="ECO:0000259" key="3">
    <source>
        <dbReference type="Pfam" id="PF13240"/>
    </source>
</evidence>
<evidence type="ECO:0000313" key="7">
    <source>
        <dbReference type="EMBL" id="ARS91151.1"/>
    </source>
</evidence>
<accession>A0A2Z2HVB8</accession>
<dbReference type="OrthoDB" id="53394at2157"/>
<feature type="transmembrane region" description="Helical" evidence="2">
    <location>
        <begin position="188"/>
        <end position="208"/>
    </location>
</feature>
<dbReference type="AlphaFoldDB" id="A0A2Z2HVB8"/>
<feature type="region of interest" description="Disordered" evidence="1">
    <location>
        <begin position="291"/>
        <end position="350"/>
    </location>
</feature>
<dbReference type="Pfam" id="PF26438">
    <property type="entry name" value="DUF8108_N"/>
    <property type="match status" value="1"/>
</dbReference>
<organism evidence="7 8">
    <name type="scientific">Natrarchaeobaculum aegyptiacum</name>
    <dbReference type="NCBI Taxonomy" id="745377"/>
    <lineage>
        <taxon>Archaea</taxon>
        <taxon>Methanobacteriati</taxon>
        <taxon>Methanobacteriota</taxon>
        <taxon>Stenosarchaea group</taxon>
        <taxon>Halobacteria</taxon>
        <taxon>Halobacteriales</taxon>
        <taxon>Natrialbaceae</taxon>
        <taxon>Natrarchaeobaculum</taxon>
    </lineage>
</organism>
<dbReference type="InterPro" id="IPR058963">
    <property type="entry name" value="DUF8108_M"/>
</dbReference>
<dbReference type="Pfam" id="PF26413">
    <property type="entry name" value="DUF8108"/>
    <property type="match status" value="1"/>
</dbReference>
<feature type="domain" description="Zinc-ribbon" evidence="3">
    <location>
        <begin position="15"/>
        <end position="36"/>
    </location>
</feature>
<evidence type="ECO:0000256" key="1">
    <source>
        <dbReference type="SAM" id="MobiDB-lite"/>
    </source>
</evidence>
<reference evidence="8" key="1">
    <citation type="submission" date="2017-02" db="EMBL/GenBank/DDBJ databases">
        <title>Natronthermophilus aegyptiacus gen. nov.,sp. nov., an aerobic, extremely halophilic alkalithermophilic archaeon isolated from the athalassohaline Wadi An Natrun, Egypt.</title>
        <authorList>
            <person name="Zhao B."/>
        </authorList>
    </citation>
    <scope>NUCLEOTIDE SEQUENCE [LARGE SCALE GENOMIC DNA]</scope>
    <source>
        <strain evidence="8">JW/NM-HA 15</strain>
    </source>
</reference>